<feature type="compositionally biased region" description="Basic residues" evidence="1">
    <location>
        <begin position="58"/>
        <end position="71"/>
    </location>
</feature>
<accession>A0A023F855</accession>
<dbReference type="GO" id="GO:0017053">
    <property type="term" value="C:transcription repressor complex"/>
    <property type="evidence" value="ECO:0007669"/>
    <property type="project" value="InterPro"/>
</dbReference>
<dbReference type="GO" id="GO:0031523">
    <property type="term" value="C:Myb complex"/>
    <property type="evidence" value="ECO:0007669"/>
    <property type="project" value="TreeGrafter"/>
</dbReference>
<dbReference type="AlphaFoldDB" id="A0A023F855"/>
<name>A0A023F855_TRIIF</name>
<feature type="region of interest" description="Disordered" evidence="1">
    <location>
        <begin position="1"/>
        <end position="26"/>
    </location>
</feature>
<dbReference type="EMBL" id="GBBI01001279">
    <property type="protein sequence ID" value="JAC17433.1"/>
    <property type="molecule type" value="mRNA"/>
</dbReference>
<proteinExistence type="evidence at transcript level"/>
<organism evidence="2">
    <name type="scientific">Triatoma infestans</name>
    <name type="common">Assassin bug</name>
    <dbReference type="NCBI Taxonomy" id="30076"/>
    <lineage>
        <taxon>Eukaryota</taxon>
        <taxon>Metazoa</taxon>
        <taxon>Ecdysozoa</taxon>
        <taxon>Arthropoda</taxon>
        <taxon>Hexapoda</taxon>
        <taxon>Insecta</taxon>
        <taxon>Pterygota</taxon>
        <taxon>Neoptera</taxon>
        <taxon>Paraneoptera</taxon>
        <taxon>Hemiptera</taxon>
        <taxon>Heteroptera</taxon>
        <taxon>Panheteroptera</taxon>
        <taxon>Cimicomorpha</taxon>
        <taxon>Reduviidae</taxon>
        <taxon>Triatominae</taxon>
        <taxon>Triatoma</taxon>
    </lineage>
</organism>
<sequence length="251" mass="29271">MVKKKRINVSNKGKSRDRSPPSGDEIVSARDRFKGALQHLLPHSDEDSDSSEEDHWPPSKKRLSINKKKQQKSSEPEKPPEPDTTKFQQSFVMKLFDRSVDLAQFNENTPLYPICRAWIANQPHQVYNVSNNNAIKQSPPQNEEPYIIKEEKDFDPLKDVHVLPPPDTHLNGDYKVRVPEKITYQSKYNIIHQDGMEPPSRDKILKDNLIHWNNVRRSWLKASAKNELRYTNSIKVLSAMFNRAQRHFHCQ</sequence>
<dbReference type="Pfam" id="PF15306">
    <property type="entry name" value="LIN37"/>
    <property type="match status" value="1"/>
</dbReference>
<feature type="compositionally biased region" description="Basic and acidic residues" evidence="1">
    <location>
        <begin position="72"/>
        <end position="84"/>
    </location>
</feature>
<feature type="region of interest" description="Disordered" evidence="1">
    <location>
        <begin position="39"/>
        <end position="85"/>
    </location>
</feature>
<evidence type="ECO:0000313" key="2">
    <source>
        <dbReference type="EMBL" id="JAC17433.1"/>
    </source>
</evidence>
<evidence type="ECO:0008006" key="3">
    <source>
        <dbReference type="Google" id="ProtNLM"/>
    </source>
</evidence>
<dbReference type="GO" id="GO:0000122">
    <property type="term" value="P:negative regulation of transcription by RNA polymerase II"/>
    <property type="evidence" value="ECO:0007669"/>
    <property type="project" value="TreeGrafter"/>
</dbReference>
<dbReference type="InterPro" id="IPR028226">
    <property type="entry name" value="LIN37"/>
</dbReference>
<dbReference type="PANTHER" id="PTHR31336:SF3">
    <property type="entry name" value="PROTEIN LIN-37 HOMOLOG"/>
    <property type="match status" value="1"/>
</dbReference>
<evidence type="ECO:0000256" key="1">
    <source>
        <dbReference type="SAM" id="MobiDB-lite"/>
    </source>
</evidence>
<protein>
    <recommendedName>
        <fullName evidence="3">Protein lin-37 homolog</fullName>
    </recommendedName>
</protein>
<dbReference type="PANTHER" id="PTHR31336">
    <property type="entry name" value="LIN37 HOMOLOG"/>
    <property type="match status" value="1"/>
</dbReference>
<reference evidence="2" key="1">
    <citation type="journal article" date="2014" name="PLoS Negl. Trop. Dis.">
        <title>An updated insight into the Sialotranscriptome of Triatoma infestans: developmental stage and geographic variations.</title>
        <authorList>
            <person name="Schwarz A."/>
            <person name="Medrano-Mercado N."/>
            <person name="Schaub G.A."/>
            <person name="Struchiner C.J."/>
            <person name="Bargues M.D."/>
            <person name="Levy M.Z."/>
            <person name="Ribeiro J.M."/>
        </authorList>
    </citation>
    <scope>NUCLEOTIDE SEQUENCE</scope>
    <source>
        <strain evidence="2">Chile</strain>
        <tissue evidence="2">Salivary glands</tissue>
    </source>
</reference>